<proteinExistence type="predicted"/>
<keyword evidence="10" id="KW-0479">Metal-binding</keyword>
<dbReference type="AlphaFoldDB" id="A0A2N9JKB2"/>
<evidence type="ECO:0000256" key="3">
    <source>
        <dbReference type="ARBA" id="ARBA00004496"/>
    </source>
</evidence>
<dbReference type="InterPro" id="IPR050482">
    <property type="entry name" value="Sensor_HK_TwoCompSys"/>
</dbReference>
<sequence>MELGSERVARRLMAGLDLLAGLLLVVALMPPTGWAWAAGAAFATCWVVVRLRVRVLGEPMDARGGSWLAVAAASGLLACYVLVLAASASGMWLAFPVMLLQLHLLGPRSGVVAVTLTTVAAVVLGAVSRGEAGLGYVLGPVVGALVAVASVVGLESLARIVADRQRALDDLEDAQQRLLAAERDRLRAEERANLARDIHDTLAQDFAAVELHLRRAATLLAPGDPAAPSVALAQQATAEGLAQARRFLAGGPGHRMDATLLGAVRHAAERAQADSGGRTLIEVRAMGSEPALSADLATGILRMTQSALSNVVRHADATSAAVTLTWEPDRVLLDIVDDGRGFDPDGHTDTTGGGFGLPSLRSRVRDLGGTLGFESQPGEGTAIAITLPLGSEQG</sequence>
<dbReference type="OrthoDB" id="144293at2"/>
<keyword evidence="11" id="KW-0547">Nucleotide-binding</keyword>
<evidence type="ECO:0000256" key="20">
    <source>
        <dbReference type="SAM" id="Phobius"/>
    </source>
</evidence>
<keyword evidence="14" id="KW-0408">Iron</keyword>
<evidence type="ECO:0000256" key="17">
    <source>
        <dbReference type="ARBA" id="ARBA00024827"/>
    </source>
</evidence>
<dbReference type="InterPro" id="IPR036890">
    <property type="entry name" value="HATPase_C_sf"/>
</dbReference>
<keyword evidence="7" id="KW-0963">Cytoplasm</keyword>
<dbReference type="PROSITE" id="PS50109">
    <property type="entry name" value="HIS_KIN"/>
    <property type="match status" value="1"/>
</dbReference>
<evidence type="ECO:0000259" key="21">
    <source>
        <dbReference type="PROSITE" id="PS50109"/>
    </source>
</evidence>
<dbReference type="InterPro" id="IPR011712">
    <property type="entry name" value="Sig_transdc_His_kin_sub3_dim/P"/>
</dbReference>
<dbReference type="GO" id="GO:0016020">
    <property type="term" value="C:membrane"/>
    <property type="evidence" value="ECO:0007669"/>
    <property type="project" value="InterPro"/>
</dbReference>
<evidence type="ECO:0000256" key="5">
    <source>
        <dbReference type="ARBA" id="ARBA00017322"/>
    </source>
</evidence>
<evidence type="ECO:0000256" key="1">
    <source>
        <dbReference type="ARBA" id="ARBA00000085"/>
    </source>
</evidence>
<feature type="domain" description="Histidine kinase" evidence="21">
    <location>
        <begin position="300"/>
        <end position="391"/>
    </location>
</feature>
<dbReference type="Proteomes" id="UP000238164">
    <property type="component" value="Chromosome 1"/>
</dbReference>
<keyword evidence="20" id="KW-1133">Transmembrane helix</keyword>
<dbReference type="PIRSF" id="PIRSF037434">
    <property type="entry name" value="STHK_ChrS"/>
    <property type="match status" value="1"/>
</dbReference>
<feature type="transmembrane region" description="Helical" evidence="20">
    <location>
        <begin position="35"/>
        <end position="53"/>
    </location>
</feature>
<evidence type="ECO:0000256" key="12">
    <source>
        <dbReference type="ARBA" id="ARBA00022777"/>
    </source>
</evidence>
<evidence type="ECO:0000256" key="8">
    <source>
        <dbReference type="ARBA" id="ARBA00022553"/>
    </source>
</evidence>
<feature type="transmembrane region" description="Helical" evidence="20">
    <location>
        <begin position="12"/>
        <end position="29"/>
    </location>
</feature>
<dbReference type="Pfam" id="PF07730">
    <property type="entry name" value="HisKA_3"/>
    <property type="match status" value="1"/>
</dbReference>
<protein>
    <recommendedName>
        <fullName evidence="5">Oxygen sensor histidine kinase NreB</fullName>
        <ecNumber evidence="4">2.7.13.3</ecNumber>
    </recommendedName>
    <alternativeName>
        <fullName evidence="18">Nitrogen regulation protein B</fullName>
    </alternativeName>
</protein>
<comment type="cofactor">
    <cofactor evidence="2">
        <name>[4Fe-4S] cluster</name>
        <dbReference type="ChEBI" id="CHEBI:49883"/>
    </cofactor>
</comment>
<evidence type="ECO:0000256" key="7">
    <source>
        <dbReference type="ARBA" id="ARBA00022490"/>
    </source>
</evidence>
<dbReference type="PANTHER" id="PTHR24421:SF10">
    <property type="entry name" value="NITRATE_NITRITE SENSOR PROTEIN NARQ"/>
    <property type="match status" value="1"/>
</dbReference>
<keyword evidence="19" id="KW-0175">Coiled coil</keyword>
<keyword evidence="8" id="KW-0597">Phosphoprotein</keyword>
<organism evidence="22 23">
    <name type="scientific">Micropruina glycogenica</name>
    <dbReference type="NCBI Taxonomy" id="75385"/>
    <lineage>
        <taxon>Bacteria</taxon>
        <taxon>Bacillati</taxon>
        <taxon>Actinomycetota</taxon>
        <taxon>Actinomycetes</taxon>
        <taxon>Propionibacteriales</taxon>
        <taxon>Nocardioidaceae</taxon>
        <taxon>Micropruina</taxon>
    </lineage>
</organism>
<evidence type="ECO:0000256" key="6">
    <source>
        <dbReference type="ARBA" id="ARBA00022485"/>
    </source>
</evidence>
<dbReference type="InterPro" id="IPR005467">
    <property type="entry name" value="His_kinase_dom"/>
</dbReference>
<dbReference type="InterPro" id="IPR004358">
    <property type="entry name" value="Sig_transdc_His_kin-like_C"/>
</dbReference>
<evidence type="ECO:0000256" key="19">
    <source>
        <dbReference type="SAM" id="Coils"/>
    </source>
</evidence>
<keyword evidence="6" id="KW-0004">4Fe-4S</keyword>
<keyword evidence="15" id="KW-0902">Two-component regulatory system</keyword>
<dbReference type="PANTHER" id="PTHR24421">
    <property type="entry name" value="NITRATE/NITRITE SENSOR PROTEIN NARX-RELATED"/>
    <property type="match status" value="1"/>
</dbReference>
<feature type="transmembrane region" description="Helical" evidence="20">
    <location>
        <begin position="65"/>
        <end position="89"/>
    </location>
</feature>
<dbReference type="EC" id="2.7.13.3" evidence="4"/>
<feature type="coiled-coil region" evidence="19">
    <location>
        <begin position="154"/>
        <end position="191"/>
    </location>
</feature>
<keyword evidence="23" id="KW-1185">Reference proteome</keyword>
<dbReference type="CDD" id="cd16917">
    <property type="entry name" value="HATPase_UhpB-NarQ-NarX-like"/>
    <property type="match status" value="1"/>
</dbReference>
<evidence type="ECO:0000313" key="23">
    <source>
        <dbReference type="Proteomes" id="UP000238164"/>
    </source>
</evidence>
<dbReference type="Gene3D" id="1.20.5.1930">
    <property type="match status" value="1"/>
</dbReference>
<dbReference type="GO" id="GO:0000155">
    <property type="term" value="F:phosphorelay sensor kinase activity"/>
    <property type="evidence" value="ECO:0007669"/>
    <property type="project" value="InterPro"/>
</dbReference>
<comment type="function">
    <text evidence="17">Member of the two-component regulatory system NreB/NreC involved in the control of dissimilatory nitrate/nitrite reduction in response to oxygen. NreB functions as a direct oxygen sensor histidine kinase which is autophosphorylated, in the absence of oxygen, probably at the conserved histidine residue, and transfers its phosphate group probably to a conserved aspartate residue of NreC. NreB/NreC activates the expression of the nitrate (narGHJI) and nitrite (nir) reductase operons, as well as the putative nitrate transporter gene narT.</text>
</comment>
<dbReference type="KEGG" id="mgg:MPLG2_3420"/>
<keyword evidence="20" id="KW-0472">Membrane</keyword>
<dbReference type="PRINTS" id="PR00344">
    <property type="entry name" value="BCTRLSENSOR"/>
</dbReference>
<feature type="transmembrane region" description="Helical" evidence="20">
    <location>
        <begin position="109"/>
        <end position="127"/>
    </location>
</feature>
<evidence type="ECO:0000313" key="22">
    <source>
        <dbReference type="EMBL" id="SPD88450.1"/>
    </source>
</evidence>
<evidence type="ECO:0000256" key="11">
    <source>
        <dbReference type="ARBA" id="ARBA00022741"/>
    </source>
</evidence>
<feature type="transmembrane region" description="Helical" evidence="20">
    <location>
        <begin position="134"/>
        <end position="154"/>
    </location>
</feature>
<evidence type="ECO:0000256" key="2">
    <source>
        <dbReference type="ARBA" id="ARBA00001966"/>
    </source>
</evidence>
<keyword evidence="9 22" id="KW-0808">Transferase</keyword>
<keyword evidence="20" id="KW-0812">Transmembrane</keyword>
<evidence type="ECO:0000256" key="14">
    <source>
        <dbReference type="ARBA" id="ARBA00023004"/>
    </source>
</evidence>
<dbReference type="InterPro" id="IPR003594">
    <property type="entry name" value="HATPase_dom"/>
</dbReference>
<evidence type="ECO:0000256" key="10">
    <source>
        <dbReference type="ARBA" id="ARBA00022723"/>
    </source>
</evidence>
<dbReference type="InterPro" id="IPR017205">
    <property type="entry name" value="Sig_transdc_His_kinase_ChrS"/>
</dbReference>
<keyword evidence="16" id="KW-0411">Iron-sulfur</keyword>
<dbReference type="SUPFAM" id="SSF55874">
    <property type="entry name" value="ATPase domain of HSP90 chaperone/DNA topoisomerase II/histidine kinase"/>
    <property type="match status" value="1"/>
</dbReference>
<dbReference type="Gene3D" id="3.30.565.10">
    <property type="entry name" value="Histidine kinase-like ATPase, C-terminal domain"/>
    <property type="match status" value="1"/>
</dbReference>
<evidence type="ECO:0000256" key="9">
    <source>
        <dbReference type="ARBA" id="ARBA00022679"/>
    </source>
</evidence>
<name>A0A2N9JKB2_9ACTN</name>
<evidence type="ECO:0000256" key="15">
    <source>
        <dbReference type="ARBA" id="ARBA00023012"/>
    </source>
</evidence>
<evidence type="ECO:0000256" key="13">
    <source>
        <dbReference type="ARBA" id="ARBA00022840"/>
    </source>
</evidence>
<evidence type="ECO:0000256" key="16">
    <source>
        <dbReference type="ARBA" id="ARBA00023014"/>
    </source>
</evidence>
<dbReference type="RefSeq" id="WP_105186958.1">
    <property type="nucleotide sequence ID" value="NZ_BAAAGO010000001.1"/>
</dbReference>
<keyword evidence="12 22" id="KW-0418">Kinase</keyword>
<accession>A0A2N9JKB2</accession>
<dbReference type="GO" id="GO:0005737">
    <property type="term" value="C:cytoplasm"/>
    <property type="evidence" value="ECO:0007669"/>
    <property type="project" value="UniProtKB-SubCell"/>
</dbReference>
<comment type="subcellular location">
    <subcellularLocation>
        <location evidence="3">Cytoplasm</location>
    </subcellularLocation>
</comment>
<dbReference type="GO" id="GO:0046983">
    <property type="term" value="F:protein dimerization activity"/>
    <property type="evidence" value="ECO:0007669"/>
    <property type="project" value="InterPro"/>
</dbReference>
<evidence type="ECO:0000256" key="18">
    <source>
        <dbReference type="ARBA" id="ARBA00030800"/>
    </source>
</evidence>
<comment type="catalytic activity">
    <reaction evidence="1">
        <text>ATP + protein L-histidine = ADP + protein N-phospho-L-histidine.</text>
        <dbReference type="EC" id="2.7.13.3"/>
    </reaction>
</comment>
<evidence type="ECO:0000256" key="4">
    <source>
        <dbReference type="ARBA" id="ARBA00012438"/>
    </source>
</evidence>
<dbReference type="GO" id="GO:0005524">
    <property type="term" value="F:ATP binding"/>
    <property type="evidence" value="ECO:0007669"/>
    <property type="project" value="UniProtKB-KW"/>
</dbReference>
<dbReference type="SMART" id="SM00387">
    <property type="entry name" value="HATPase_c"/>
    <property type="match status" value="1"/>
</dbReference>
<keyword evidence="13" id="KW-0067">ATP-binding</keyword>
<dbReference type="GO" id="GO:0051539">
    <property type="term" value="F:4 iron, 4 sulfur cluster binding"/>
    <property type="evidence" value="ECO:0007669"/>
    <property type="project" value="UniProtKB-KW"/>
</dbReference>
<gene>
    <name evidence="22" type="primary">degS</name>
    <name evidence="22" type="ORF">MPLG2_3420</name>
</gene>
<dbReference type="Pfam" id="PF02518">
    <property type="entry name" value="HATPase_c"/>
    <property type="match status" value="1"/>
</dbReference>
<dbReference type="GO" id="GO:0046872">
    <property type="term" value="F:metal ion binding"/>
    <property type="evidence" value="ECO:0007669"/>
    <property type="project" value="UniProtKB-KW"/>
</dbReference>
<dbReference type="EMBL" id="LT985188">
    <property type="protein sequence ID" value="SPD88450.1"/>
    <property type="molecule type" value="Genomic_DNA"/>
</dbReference>
<reference evidence="22 23" key="1">
    <citation type="submission" date="2018-02" db="EMBL/GenBank/DDBJ databases">
        <authorList>
            <person name="Cohen D.B."/>
            <person name="Kent A.D."/>
        </authorList>
    </citation>
    <scope>NUCLEOTIDE SEQUENCE [LARGE SCALE GENOMIC DNA]</scope>
    <source>
        <strain evidence="22">1</strain>
    </source>
</reference>